<dbReference type="RefSeq" id="YP_009755874.1">
    <property type="nucleotide sequence ID" value="NC_046961.1"/>
</dbReference>
<dbReference type="GeneID" id="54124752"/>
<accession>A0A2P1GMV3</accession>
<sequence length="116" mass="12918">MAGKTSRSMPSRARGSNQNKGRNTRPFQQARRNTAPRQRARFVQPSPQVVYVQEKKKPPTKPTFLNPDLLPTDARRTMNSANLASLISKITLVLKQGYGQVVKTENGYNVDVGVHA</sequence>
<proteinExistence type="predicted"/>
<evidence type="ECO:0000256" key="1">
    <source>
        <dbReference type="SAM" id="MobiDB-lite"/>
    </source>
</evidence>
<feature type="compositionally biased region" description="Polar residues" evidence="1">
    <location>
        <begin position="1"/>
        <end position="36"/>
    </location>
</feature>
<organism evidence="2">
    <name type="scientific">Chinese broad-headed pond turtle arterivirus</name>
    <dbReference type="NCBI Taxonomy" id="2116345"/>
    <lineage>
        <taxon>Viruses</taxon>
        <taxon>Riboviria</taxon>
        <taxon>Orthornavirae</taxon>
        <taxon>Pisuviricota</taxon>
        <taxon>Pisoniviricetes</taxon>
        <taxon>Nidovirales</taxon>
        <taxon>Arnidovirineae</taxon>
        <taxon>Cremegaviridae</taxon>
        <taxon>Rodepovirinae</taxon>
        <taxon>Pontunivirus</taxon>
        <taxon>Pontunivirus mauremydis</taxon>
        <taxon>Chinturpovirus 1</taxon>
    </lineage>
</organism>
<name>A0A2P1GMV3_9NIDO</name>
<evidence type="ECO:0000313" key="2">
    <source>
        <dbReference type="EMBL" id="AVM87333.1"/>
    </source>
</evidence>
<reference evidence="2" key="1">
    <citation type="journal article" date="2018" name="Nature">
        <title>The evolutionary history of vertebrate RNA viruses.</title>
        <authorList>
            <person name="Shi M."/>
            <person name="Lin X.D."/>
            <person name="Chen X."/>
            <person name="Tian J.H."/>
            <person name="Chen L.J."/>
            <person name="Li K."/>
            <person name="Wang W."/>
            <person name="Eden J.S."/>
            <person name="Shen J.J."/>
            <person name="Liu L."/>
            <person name="Holmes E.C."/>
            <person name="Zhang Y.Z."/>
        </authorList>
    </citation>
    <scope>NUCLEOTIDE SEQUENCE [LARGE SCALE GENOMIC DNA]</scope>
    <source>
        <strain evidence="2">WHWGC150683</strain>
    </source>
</reference>
<dbReference type="KEGG" id="vg:54124752"/>
<protein>
    <recommendedName>
        <fullName evidence="4">Nucleocapsid protein</fullName>
    </recommendedName>
</protein>
<feature type="region of interest" description="Disordered" evidence="1">
    <location>
        <begin position="1"/>
        <end position="71"/>
    </location>
</feature>
<evidence type="ECO:0008006" key="4">
    <source>
        <dbReference type="Google" id="ProtNLM"/>
    </source>
</evidence>
<keyword evidence="3" id="KW-1185">Reference proteome</keyword>
<evidence type="ECO:0000313" key="3">
    <source>
        <dbReference type="Proteomes" id="UP000500692"/>
    </source>
</evidence>
<dbReference type="EMBL" id="MG600025">
    <property type="protein sequence ID" value="AVM87333.1"/>
    <property type="molecule type" value="Genomic_RNA"/>
</dbReference>
<dbReference type="Proteomes" id="UP000500692">
    <property type="component" value="Genome"/>
</dbReference>